<keyword evidence="14" id="KW-1185">Reference proteome</keyword>
<evidence type="ECO:0008006" key="15">
    <source>
        <dbReference type="Google" id="ProtNLM"/>
    </source>
</evidence>
<comment type="subcellular location">
    <subcellularLocation>
        <location evidence="1">Nucleus</location>
    </subcellularLocation>
</comment>
<evidence type="ECO:0000256" key="8">
    <source>
        <dbReference type="ARBA" id="ARBA00023163"/>
    </source>
</evidence>
<dbReference type="SUPFAM" id="SSF57667">
    <property type="entry name" value="beta-beta-alpha zinc fingers"/>
    <property type="match status" value="1"/>
</dbReference>
<dbReference type="InterPro" id="IPR036875">
    <property type="entry name" value="Znf_CCHC_sf"/>
</dbReference>
<dbReference type="SUPFAM" id="SSF53098">
    <property type="entry name" value="Ribonuclease H-like"/>
    <property type="match status" value="1"/>
</dbReference>
<reference evidence="13" key="2">
    <citation type="submission" date="2023-06" db="EMBL/GenBank/DDBJ databases">
        <authorList>
            <person name="Swenson N.G."/>
            <person name="Wegrzyn J.L."/>
            <person name="Mcevoy S.L."/>
        </authorList>
    </citation>
    <scope>NUCLEOTIDE SEQUENCE</scope>
    <source>
        <strain evidence="13">NS2018</strain>
        <tissue evidence="13">Leaf</tissue>
    </source>
</reference>
<evidence type="ECO:0000256" key="5">
    <source>
        <dbReference type="ARBA" id="ARBA00022833"/>
    </source>
</evidence>
<dbReference type="EMBL" id="JAUESC010000001">
    <property type="protein sequence ID" value="KAK0607682.1"/>
    <property type="molecule type" value="Genomic_DNA"/>
</dbReference>
<evidence type="ECO:0000313" key="14">
    <source>
        <dbReference type="Proteomes" id="UP001168877"/>
    </source>
</evidence>
<dbReference type="Gene3D" id="4.10.60.10">
    <property type="entry name" value="Zinc finger, CCHC-type"/>
    <property type="match status" value="1"/>
</dbReference>
<dbReference type="SMART" id="SM00343">
    <property type="entry name" value="ZnF_C2HC"/>
    <property type="match status" value="1"/>
</dbReference>
<dbReference type="Pfam" id="PF14372">
    <property type="entry name" value="hAT-like_RNase-H"/>
    <property type="match status" value="1"/>
</dbReference>
<dbReference type="InterPro" id="IPR003656">
    <property type="entry name" value="Znf_BED"/>
</dbReference>
<dbReference type="InterPro" id="IPR012337">
    <property type="entry name" value="RNaseH-like_sf"/>
</dbReference>
<proteinExistence type="predicted"/>
<evidence type="ECO:0000256" key="10">
    <source>
        <dbReference type="PROSITE-ProRule" id="PRU00047"/>
    </source>
</evidence>
<dbReference type="AlphaFoldDB" id="A0AA39TLF1"/>
<comment type="subunit">
    <text evidence="2">Homodimer.</text>
</comment>
<evidence type="ECO:0000313" key="13">
    <source>
        <dbReference type="EMBL" id="KAK0607682.1"/>
    </source>
</evidence>
<feature type="domain" description="CCHC-type" evidence="11">
    <location>
        <begin position="754"/>
        <end position="769"/>
    </location>
</feature>
<dbReference type="GO" id="GO:0008270">
    <property type="term" value="F:zinc ion binding"/>
    <property type="evidence" value="ECO:0007669"/>
    <property type="project" value="UniProtKB-KW"/>
</dbReference>
<keyword evidence="7" id="KW-0238">DNA-binding</keyword>
<keyword evidence="3" id="KW-0479">Metal-binding</keyword>
<dbReference type="GO" id="GO:0003677">
    <property type="term" value="F:DNA binding"/>
    <property type="evidence" value="ECO:0007669"/>
    <property type="project" value="UniProtKB-KW"/>
</dbReference>
<reference evidence="13" key="1">
    <citation type="journal article" date="2022" name="Plant J.">
        <title>Strategies of tolerance reflected in two North American maple genomes.</title>
        <authorList>
            <person name="McEvoy S.L."/>
            <person name="Sezen U.U."/>
            <person name="Trouern-Trend A."/>
            <person name="McMahon S.M."/>
            <person name="Schaberg P.G."/>
            <person name="Yang J."/>
            <person name="Wegrzyn J.L."/>
            <person name="Swenson N.G."/>
        </authorList>
    </citation>
    <scope>NUCLEOTIDE SEQUENCE</scope>
    <source>
        <strain evidence="13">NS2018</strain>
    </source>
</reference>
<dbReference type="SUPFAM" id="SSF57756">
    <property type="entry name" value="Retrovirus zinc finger-like domains"/>
    <property type="match status" value="1"/>
</dbReference>
<dbReference type="InterPro" id="IPR008906">
    <property type="entry name" value="HATC_C_dom"/>
</dbReference>
<evidence type="ECO:0000256" key="6">
    <source>
        <dbReference type="ARBA" id="ARBA00023015"/>
    </source>
</evidence>
<dbReference type="SMART" id="SM00614">
    <property type="entry name" value="ZnF_BED"/>
    <property type="match status" value="1"/>
</dbReference>
<dbReference type="GO" id="GO:0009791">
    <property type="term" value="P:post-embryonic development"/>
    <property type="evidence" value="ECO:0007669"/>
    <property type="project" value="UniProtKB-ARBA"/>
</dbReference>
<dbReference type="Proteomes" id="UP001168877">
    <property type="component" value="Unassembled WGS sequence"/>
</dbReference>
<sequence>MSLGASGPGLRQRLKAVLNGLIQRKASRCTPTDQSSLIGFSGSPAWTVKEAPPVFQVYTIYASINVMNNDELETQSLQEVTHCTAAFGANEMAVNRPNVEVLASPVTKRRKLVSRVWEAFTTTKSMDGKEWAICKHCSKKYARSRKKETSNLLKHMEKCPSRKNDEDQEKLSDETTASITTLVVNDNKIASDKEWNHLDDKIVTDKEWNRLDVARMIIRHRCPWSMVEQDISKKFLNTLQPTSTFQSQSTLKADILHVYKEEKEKFCQSLTEISGRFSLTINLLGNDTTYRSICLITLHFIDNDWQLKKKILAFKKLSFWGGSWDKSRAFKRMLLDWNIDKNICCITAQNIVEEDCLVTEIRKWLTYKDYVSRLRVLDCGCFVHILNLLVEDGLQEVEDIFQKIMKCNSYIFCTPDNERKFRIAVDYARSEGMNVISEEVPVNSTCSIQSLEKVLGFREVFFLLQVVDSDFSLNPLEEEWEKITRVYNCLKVLAEVGHNISGSRGLLTMNVFFPKVCSIYKNLIQWGKCDSSDIHSMADKLKRRLEMYWSKCRLVLAIAVILDPRFKFDIVESWYKEIYGQDAEEHGERIQADLKKVYNEYAGSFKNSTTSSADASTLFTDYVMLDHLGMPLTPSHGSDTDSGKSQKSELERYLEEPKFRSVEEFDILGWWCVNTPNFPTLANMARDFLAIPVTAALANPTFISDVLKIDPISSDLDSEIMEALICVPDCRSGSYGGSGGGGYGGGGGSGGSNCYNCGGSGHFTRECPNAGGR</sequence>
<accession>A0AA39TLF1</accession>
<comment type="caution">
    <text evidence="13">The sequence shown here is derived from an EMBL/GenBank/DDBJ whole genome shotgun (WGS) entry which is preliminary data.</text>
</comment>
<keyword evidence="8" id="KW-0804">Transcription</keyword>
<gene>
    <name evidence="13" type="ORF">LWI29_018566</name>
</gene>
<dbReference type="Pfam" id="PF05699">
    <property type="entry name" value="Dimer_Tnp_hAT"/>
    <property type="match status" value="1"/>
</dbReference>
<keyword evidence="9" id="KW-0539">Nucleus</keyword>
<dbReference type="InterPro" id="IPR052035">
    <property type="entry name" value="ZnF_BED_domain_contain"/>
</dbReference>
<evidence type="ECO:0000256" key="1">
    <source>
        <dbReference type="ARBA" id="ARBA00004123"/>
    </source>
</evidence>
<dbReference type="PROSITE" id="PS50808">
    <property type="entry name" value="ZF_BED"/>
    <property type="match status" value="1"/>
</dbReference>
<evidence type="ECO:0000256" key="2">
    <source>
        <dbReference type="ARBA" id="ARBA00011738"/>
    </source>
</evidence>
<dbReference type="GO" id="GO:0005634">
    <property type="term" value="C:nucleus"/>
    <property type="evidence" value="ECO:0007669"/>
    <property type="project" value="UniProtKB-SubCell"/>
</dbReference>
<evidence type="ECO:0000256" key="9">
    <source>
        <dbReference type="ARBA" id="ARBA00023242"/>
    </source>
</evidence>
<dbReference type="GO" id="GO:0046983">
    <property type="term" value="F:protein dimerization activity"/>
    <property type="evidence" value="ECO:0007669"/>
    <property type="project" value="InterPro"/>
</dbReference>
<dbReference type="InterPro" id="IPR025525">
    <property type="entry name" value="hAT-like_transposase_RNase-H"/>
</dbReference>
<evidence type="ECO:0000256" key="7">
    <source>
        <dbReference type="ARBA" id="ARBA00023125"/>
    </source>
</evidence>
<keyword evidence="6" id="KW-0805">Transcription regulation</keyword>
<protein>
    <recommendedName>
        <fullName evidence="15">BED-type domain-containing protein</fullName>
    </recommendedName>
</protein>
<dbReference type="InterPro" id="IPR036236">
    <property type="entry name" value="Znf_C2H2_sf"/>
</dbReference>
<evidence type="ECO:0000256" key="3">
    <source>
        <dbReference type="ARBA" id="ARBA00022723"/>
    </source>
</evidence>
<dbReference type="PANTHER" id="PTHR46481">
    <property type="entry name" value="ZINC FINGER BED DOMAIN-CONTAINING PROTEIN 4"/>
    <property type="match status" value="1"/>
</dbReference>
<feature type="domain" description="BED-type" evidence="12">
    <location>
        <begin position="111"/>
        <end position="171"/>
    </location>
</feature>
<dbReference type="PANTHER" id="PTHR46481:SF10">
    <property type="entry name" value="ZINC FINGER BED DOMAIN-CONTAINING PROTEIN 39"/>
    <property type="match status" value="1"/>
</dbReference>
<evidence type="ECO:0000256" key="4">
    <source>
        <dbReference type="ARBA" id="ARBA00022771"/>
    </source>
</evidence>
<name>A0AA39TLF1_ACESA</name>
<keyword evidence="4 10" id="KW-0863">Zinc-finger</keyword>
<evidence type="ECO:0000259" key="11">
    <source>
        <dbReference type="PROSITE" id="PS50158"/>
    </source>
</evidence>
<dbReference type="PROSITE" id="PS50158">
    <property type="entry name" value="ZF_CCHC"/>
    <property type="match status" value="1"/>
</dbReference>
<keyword evidence="5" id="KW-0862">Zinc</keyword>
<dbReference type="InterPro" id="IPR001878">
    <property type="entry name" value="Znf_CCHC"/>
</dbReference>
<dbReference type="Pfam" id="PF02892">
    <property type="entry name" value="zf-BED"/>
    <property type="match status" value="1"/>
</dbReference>
<dbReference type="Pfam" id="PF00098">
    <property type="entry name" value="zf-CCHC"/>
    <property type="match status" value="1"/>
</dbReference>
<organism evidence="13 14">
    <name type="scientific">Acer saccharum</name>
    <name type="common">Sugar maple</name>
    <dbReference type="NCBI Taxonomy" id="4024"/>
    <lineage>
        <taxon>Eukaryota</taxon>
        <taxon>Viridiplantae</taxon>
        <taxon>Streptophyta</taxon>
        <taxon>Embryophyta</taxon>
        <taxon>Tracheophyta</taxon>
        <taxon>Spermatophyta</taxon>
        <taxon>Magnoliopsida</taxon>
        <taxon>eudicotyledons</taxon>
        <taxon>Gunneridae</taxon>
        <taxon>Pentapetalae</taxon>
        <taxon>rosids</taxon>
        <taxon>malvids</taxon>
        <taxon>Sapindales</taxon>
        <taxon>Sapindaceae</taxon>
        <taxon>Hippocastanoideae</taxon>
        <taxon>Acereae</taxon>
        <taxon>Acer</taxon>
    </lineage>
</organism>
<evidence type="ECO:0000259" key="12">
    <source>
        <dbReference type="PROSITE" id="PS50808"/>
    </source>
</evidence>